<proteinExistence type="predicted"/>
<evidence type="ECO:0000313" key="2">
    <source>
        <dbReference type="Proteomes" id="UP000326396"/>
    </source>
</evidence>
<keyword evidence="2" id="KW-1185">Reference proteome</keyword>
<gene>
    <name evidence="1" type="ORF">E3N88_23249</name>
</gene>
<dbReference type="Proteomes" id="UP000326396">
    <property type="component" value="Linkage Group LG2"/>
</dbReference>
<name>A0A5N6NFG7_9ASTR</name>
<protein>
    <submittedName>
        <fullName evidence="1">Uncharacterized protein</fullName>
    </submittedName>
</protein>
<organism evidence="1 2">
    <name type="scientific">Mikania micrantha</name>
    <name type="common">bitter vine</name>
    <dbReference type="NCBI Taxonomy" id="192012"/>
    <lineage>
        <taxon>Eukaryota</taxon>
        <taxon>Viridiplantae</taxon>
        <taxon>Streptophyta</taxon>
        <taxon>Embryophyta</taxon>
        <taxon>Tracheophyta</taxon>
        <taxon>Spermatophyta</taxon>
        <taxon>Magnoliopsida</taxon>
        <taxon>eudicotyledons</taxon>
        <taxon>Gunneridae</taxon>
        <taxon>Pentapetalae</taxon>
        <taxon>asterids</taxon>
        <taxon>campanulids</taxon>
        <taxon>Asterales</taxon>
        <taxon>Asteraceae</taxon>
        <taxon>Asteroideae</taxon>
        <taxon>Heliantheae alliance</taxon>
        <taxon>Eupatorieae</taxon>
        <taxon>Mikania</taxon>
    </lineage>
</organism>
<sequence length="139" mass="15636">MVEHTKLASQCLPWGVLHSWDLKEQTVGLSVLAIGMDQLASQCLPGGVLVAMTIVDQVVWPLSACQTGKTLNYHYQQCPMGLSMWWEGVWAGRRLDSGVCPIYKHTELDDTGGVNEIKLRKLQEKKEQEKDKRSELRAL</sequence>
<dbReference type="AlphaFoldDB" id="A0A5N6NFG7"/>
<accession>A0A5N6NFG7</accession>
<evidence type="ECO:0000313" key="1">
    <source>
        <dbReference type="EMBL" id="KAD4585648.1"/>
    </source>
</evidence>
<dbReference type="EMBL" id="SZYD01000012">
    <property type="protein sequence ID" value="KAD4585648.1"/>
    <property type="molecule type" value="Genomic_DNA"/>
</dbReference>
<comment type="caution">
    <text evidence="1">The sequence shown here is derived from an EMBL/GenBank/DDBJ whole genome shotgun (WGS) entry which is preliminary data.</text>
</comment>
<reference evidence="1 2" key="1">
    <citation type="submission" date="2019-05" db="EMBL/GenBank/DDBJ databases">
        <title>Mikania micrantha, genome provides insights into the molecular mechanism of rapid growth.</title>
        <authorList>
            <person name="Liu B."/>
        </authorList>
    </citation>
    <scope>NUCLEOTIDE SEQUENCE [LARGE SCALE GENOMIC DNA]</scope>
    <source>
        <strain evidence="1">NLD-2019</strain>
        <tissue evidence="1">Leaf</tissue>
    </source>
</reference>